<dbReference type="OrthoDB" id="9811841at2"/>
<dbReference type="GO" id="GO:0004134">
    <property type="term" value="F:4-alpha-glucanotransferase activity"/>
    <property type="evidence" value="ECO:0007669"/>
    <property type="project" value="UniProtKB-EC"/>
</dbReference>
<feature type="domain" description="MalQ N-terminal beta-sandwich" evidence="11">
    <location>
        <begin position="70"/>
        <end position="165"/>
    </location>
</feature>
<evidence type="ECO:0000256" key="1">
    <source>
        <dbReference type="ARBA" id="ARBA00000439"/>
    </source>
</evidence>
<proteinExistence type="inferred from homology"/>
<reference evidence="12 13" key="1">
    <citation type="journal article" date="2012" name="BMC Genomics">
        <title>Genome-guided analysis of physiological and morphological traits of the fermentative acetate oxidizer Thermacetogenium phaeum.</title>
        <authorList>
            <person name="Oehler D."/>
            <person name="Poehlein A."/>
            <person name="Leimbach A."/>
            <person name="Muller N."/>
            <person name="Daniel R."/>
            <person name="Gottschalk G."/>
            <person name="Schink B."/>
        </authorList>
    </citation>
    <scope>NUCLEOTIDE SEQUENCE [LARGE SCALE GENOMIC DNA]</scope>
    <source>
        <strain evidence="13">ATCC BAA-254 / DSM 26808 / PB</strain>
    </source>
</reference>
<dbReference type="Gene3D" id="3.20.20.80">
    <property type="entry name" value="Glycosidases"/>
    <property type="match status" value="1"/>
</dbReference>
<dbReference type="InterPro" id="IPR017853">
    <property type="entry name" value="GH"/>
</dbReference>
<dbReference type="STRING" id="1089553.Tph_c26440"/>
<evidence type="ECO:0000256" key="5">
    <source>
        <dbReference type="ARBA" id="ARBA00022676"/>
    </source>
</evidence>
<evidence type="ECO:0000259" key="11">
    <source>
        <dbReference type="Pfam" id="PF21226"/>
    </source>
</evidence>
<protein>
    <recommendedName>
        <fullName evidence="4 10">4-alpha-glucanotransferase</fullName>
        <ecNumber evidence="3 10">2.4.1.25</ecNumber>
    </recommendedName>
    <alternativeName>
        <fullName evidence="8 10">Amylomaltase</fullName>
    </alternativeName>
    <alternativeName>
        <fullName evidence="9 10">Disproportionating enzyme</fullName>
    </alternativeName>
</protein>
<dbReference type="InterPro" id="IPR003385">
    <property type="entry name" value="Glyco_hydro_77"/>
</dbReference>
<evidence type="ECO:0000313" key="13">
    <source>
        <dbReference type="Proteomes" id="UP000000467"/>
    </source>
</evidence>
<dbReference type="KEGG" id="tpz:Tph_c26440"/>
<accession>K4LL90</accession>
<dbReference type="Proteomes" id="UP000000467">
    <property type="component" value="Chromosome"/>
</dbReference>
<dbReference type="PANTHER" id="PTHR32438:SF5">
    <property type="entry name" value="4-ALPHA-GLUCANOTRANSFERASE DPE1, CHLOROPLASTIC_AMYLOPLASTIC"/>
    <property type="match status" value="1"/>
</dbReference>
<organism evidence="12 13">
    <name type="scientific">Thermacetogenium phaeum (strain ATCC BAA-254 / DSM 26808 / PB)</name>
    <dbReference type="NCBI Taxonomy" id="1089553"/>
    <lineage>
        <taxon>Bacteria</taxon>
        <taxon>Bacillati</taxon>
        <taxon>Bacillota</taxon>
        <taxon>Clostridia</taxon>
        <taxon>Thermoanaerobacterales</taxon>
        <taxon>Thermoanaerobacteraceae</taxon>
        <taxon>Thermacetogenium</taxon>
    </lineage>
</organism>
<evidence type="ECO:0000256" key="8">
    <source>
        <dbReference type="ARBA" id="ARBA00031423"/>
    </source>
</evidence>
<evidence type="ECO:0000256" key="10">
    <source>
        <dbReference type="RuleBase" id="RU361207"/>
    </source>
</evidence>
<evidence type="ECO:0000313" key="12">
    <source>
        <dbReference type="EMBL" id="AFV12812.1"/>
    </source>
</evidence>
<dbReference type="NCBIfam" id="TIGR00217">
    <property type="entry name" value="malQ"/>
    <property type="match status" value="1"/>
</dbReference>
<name>K4LL90_THEPS</name>
<dbReference type="Pfam" id="PF02446">
    <property type="entry name" value="Glyco_hydro_77"/>
    <property type="match status" value="1"/>
</dbReference>
<dbReference type="eggNOG" id="COG1640">
    <property type="taxonomic scope" value="Bacteria"/>
</dbReference>
<evidence type="ECO:0000256" key="2">
    <source>
        <dbReference type="ARBA" id="ARBA00005684"/>
    </source>
</evidence>
<dbReference type="EC" id="2.4.1.25" evidence="3 10"/>
<comment type="similarity">
    <text evidence="2 10">Belongs to the disproportionating enzyme family.</text>
</comment>
<evidence type="ECO:0000256" key="3">
    <source>
        <dbReference type="ARBA" id="ARBA00012560"/>
    </source>
</evidence>
<keyword evidence="13" id="KW-1185">Reference proteome</keyword>
<sequence length="680" mass="76836">MAGGSESLLEQLAREYGVEIAYYDTAGRLRKAEPHSLLAVLRCLGAPLESLQDVPAALKERREGRWRRRLEPVAVALAGEPPALMLRLREDEAEAPALCELELENGERESWSCRPADLPMISRAAVEGVPYTTRQVLLPHLPPGYHRFALSFSSDRSETLVIAAPPQVFDLAADGGKVWGVFLPLYALRSGRNWGAGDFSDLEALAGWVRGLGGRLVGTLPLLPVFLTQPFDPSPYAPVSRLFWNEFYLDVTRVPELEQSPAARELLSSPGFQEELRCLREGPLVDYRRGMALKRRILEHLARFLFSGSTGRRAELEGWTKACPEASDYARFRAVVERRKCGWPEWPLRLREGQLQDGDYDPAASQYHLYVQWLAKQQLGEVVRRARKAGMGIYLDFPLGVHRLGYDVWREREAFAVDADVGAPPDDFLPEGQNWGFPPLHPEGIREQGYRYFISCLRHHLRYAGFLRLDHVMALHRLFWIPKGLPAKEGVYVRYRAEEFYAILALETCRHGTVLVGEDLGTVSDEVRAAMGRHRVYRMYVLPFQLNGQGAPGEVPAAALACLNTHDMVPFAAFWEGSSPERRQNLTDFLWRGGWMEKQGGETERALRACLKYLAASSARILLVNLEDLWLEKNPQNVPGLQGYPNWRRKAQYALEEVMGMEAVTSVLRELHRIREGGGR</sequence>
<dbReference type="RefSeq" id="WP_015051672.1">
    <property type="nucleotide sequence ID" value="NZ_KI912609.1"/>
</dbReference>
<dbReference type="InterPro" id="IPR048458">
    <property type="entry name" value="MalQ_N"/>
</dbReference>
<keyword evidence="6 10" id="KW-0808">Transferase</keyword>
<keyword evidence="5 10" id="KW-0328">Glycosyltransferase</keyword>
<dbReference type="Pfam" id="PF21226">
    <property type="entry name" value="MalQ_N"/>
    <property type="match status" value="1"/>
</dbReference>
<comment type="catalytic activity">
    <reaction evidence="1 10">
        <text>Transfers a segment of a (1-&gt;4)-alpha-D-glucan to a new position in an acceptor, which may be glucose or a (1-&gt;4)-alpha-D-glucan.</text>
        <dbReference type="EC" id="2.4.1.25"/>
    </reaction>
</comment>
<dbReference type="EMBL" id="CP003732">
    <property type="protein sequence ID" value="AFV12812.1"/>
    <property type="molecule type" value="Genomic_DNA"/>
</dbReference>
<evidence type="ECO:0000256" key="6">
    <source>
        <dbReference type="ARBA" id="ARBA00022679"/>
    </source>
</evidence>
<dbReference type="GO" id="GO:0005975">
    <property type="term" value="P:carbohydrate metabolic process"/>
    <property type="evidence" value="ECO:0007669"/>
    <property type="project" value="InterPro"/>
</dbReference>
<evidence type="ECO:0000256" key="9">
    <source>
        <dbReference type="ARBA" id="ARBA00031501"/>
    </source>
</evidence>
<keyword evidence="7 10" id="KW-0119">Carbohydrate metabolism</keyword>
<dbReference type="AlphaFoldDB" id="K4LL90"/>
<dbReference type="HOGENOM" id="CLU_022072_1_0_9"/>
<gene>
    <name evidence="12" type="primary">malQ</name>
    <name evidence="12" type="ordered locus">Tph_c26440</name>
</gene>
<evidence type="ECO:0000256" key="7">
    <source>
        <dbReference type="ARBA" id="ARBA00023277"/>
    </source>
</evidence>
<dbReference type="SUPFAM" id="SSF51445">
    <property type="entry name" value="(Trans)glycosidases"/>
    <property type="match status" value="1"/>
</dbReference>
<evidence type="ECO:0000256" key="4">
    <source>
        <dbReference type="ARBA" id="ARBA00020295"/>
    </source>
</evidence>
<dbReference type="PANTHER" id="PTHR32438">
    <property type="entry name" value="4-ALPHA-GLUCANOTRANSFERASE DPE1, CHLOROPLASTIC/AMYLOPLASTIC"/>
    <property type="match status" value="1"/>
</dbReference>